<accession>A0A5B9MJM5</accession>
<dbReference type="AlphaFoldDB" id="A0A5B9MJM5"/>
<dbReference type="EMBL" id="CP036264">
    <property type="protein sequence ID" value="QEG01074.1"/>
    <property type="molecule type" value="Genomic_DNA"/>
</dbReference>
<name>A0A5B9MJM5_9BACT</name>
<proteinExistence type="predicted"/>
<dbReference type="Proteomes" id="UP000321353">
    <property type="component" value="Chromosome"/>
</dbReference>
<evidence type="ECO:0000313" key="2">
    <source>
        <dbReference type="Proteomes" id="UP000321353"/>
    </source>
</evidence>
<sequence length="55" mass="5803">MTFLCALAICPVFGCGGSGETTIVAAPENEATDDVPVEGMSDEEYARAMEKSMQQ</sequence>
<gene>
    <name evidence="1" type="ORF">Mal15_51500</name>
</gene>
<reference evidence="1 2" key="1">
    <citation type="submission" date="2019-02" db="EMBL/GenBank/DDBJ databases">
        <title>Planctomycetal bacteria perform biofilm scaping via a novel small molecule.</title>
        <authorList>
            <person name="Jeske O."/>
            <person name="Boedeker C."/>
            <person name="Wiegand S."/>
            <person name="Breitling P."/>
            <person name="Kallscheuer N."/>
            <person name="Jogler M."/>
            <person name="Rohde M."/>
            <person name="Petersen J."/>
            <person name="Medema M.H."/>
            <person name="Surup F."/>
            <person name="Jogler C."/>
        </authorList>
    </citation>
    <scope>NUCLEOTIDE SEQUENCE [LARGE SCALE GENOMIC DNA]</scope>
    <source>
        <strain evidence="1 2">Mal15</strain>
    </source>
</reference>
<protein>
    <submittedName>
        <fullName evidence="1">Uncharacterized protein</fullName>
    </submittedName>
</protein>
<organism evidence="1 2">
    <name type="scientific">Stieleria maiorica</name>
    <dbReference type="NCBI Taxonomy" id="2795974"/>
    <lineage>
        <taxon>Bacteria</taxon>
        <taxon>Pseudomonadati</taxon>
        <taxon>Planctomycetota</taxon>
        <taxon>Planctomycetia</taxon>
        <taxon>Pirellulales</taxon>
        <taxon>Pirellulaceae</taxon>
        <taxon>Stieleria</taxon>
    </lineage>
</organism>
<dbReference type="KEGG" id="smam:Mal15_51500"/>
<keyword evidence="2" id="KW-1185">Reference proteome</keyword>
<evidence type="ECO:0000313" key="1">
    <source>
        <dbReference type="EMBL" id="QEG01074.1"/>
    </source>
</evidence>